<organism evidence="2 3">
    <name type="scientific">Rickenella mellea</name>
    <dbReference type="NCBI Taxonomy" id="50990"/>
    <lineage>
        <taxon>Eukaryota</taxon>
        <taxon>Fungi</taxon>
        <taxon>Dikarya</taxon>
        <taxon>Basidiomycota</taxon>
        <taxon>Agaricomycotina</taxon>
        <taxon>Agaricomycetes</taxon>
        <taxon>Hymenochaetales</taxon>
        <taxon>Rickenellaceae</taxon>
        <taxon>Rickenella</taxon>
    </lineage>
</organism>
<dbReference type="Pfam" id="PF20151">
    <property type="entry name" value="DUF6533"/>
    <property type="match status" value="1"/>
</dbReference>
<dbReference type="EMBL" id="ML170205">
    <property type="protein sequence ID" value="TDL18649.1"/>
    <property type="molecule type" value="Genomic_DNA"/>
</dbReference>
<reference evidence="2 3" key="1">
    <citation type="submission" date="2018-06" db="EMBL/GenBank/DDBJ databases">
        <title>A transcriptomic atlas of mushroom development highlights an independent origin of complex multicellularity.</title>
        <authorList>
            <consortium name="DOE Joint Genome Institute"/>
            <person name="Krizsan K."/>
            <person name="Almasi E."/>
            <person name="Merenyi Z."/>
            <person name="Sahu N."/>
            <person name="Viragh M."/>
            <person name="Koszo T."/>
            <person name="Mondo S."/>
            <person name="Kiss B."/>
            <person name="Balint B."/>
            <person name="Kues U."/>
            <person name="Barry K."/>
            <person name="Hegedus J.C."/>
            <person name="Henrissat B."/>
            <person name="Johnson J."/>
            <person name="Lipzen A."/>
            <person name="Ohm R."/>
            <person name="Nagy I."/>
            <person name="Pangilinan J."/>
            <person name="Yan J."/>
            <person name="Xiong Y."/>
            <person name="Grigoriev I.V."/>
            <person name="Hibbett D.S."/>
            <person name="Nagy L.G."/>
        </authorList>
    </citation>
    <scope>NUCLEOTIDE SEQUENCE [LARGE SCALE GENOMIC DNA]</scope>
    <source>
        <strain evidence="2 3">SZMC22713</strain>
    </source>
</reference>
<dbReference type="OrthoDB" id="2756746at2759"/>
<dbReference type="VEuPathDB" id="FungiDB:BD410DRAFT_489666"/>
<protein>
    <recommendedName>
        <fullName evidence="1">DUF6533 domain-containing protein</fullName>
    </recommendedName>
</protein>
<evidence type="ECO:0000259" key="1">
    <source>
        <dbReference type="Pfam" id="PF20151"/>
    </source>
</evidence>
<name>A0A4Y7PVN1_9AGAM</name>
<dbReference type="AlphaFoldDB" id="A0A4Y7PVN1"/>
<sequence length="184" mass="20742">MEEFQFATQPLLRFTHQQASMSDSSADVAELIAQASQIRFSVCVNIAGTALIFYDYVLTFSTEVSEIWNSKFSGAHTLFYLNRYSYIISTILGFPIGSLIIQTPFKTFSAKTQILTYHVDNQLSSVRIQYGGVVYHVSSGIIRFVFGFFLGGPLTRDGLERHFYLANICAMSKTSVYLSHRGFH</sequence>
<evidence type="ECO:0000313" key="2">
    <source>
        <dbReference type="EMBL" id="TDL18649.1"/>
    </source>
</evidence>
<proteinExistence type="predicted"/>
<dbReference type="InterPro" id="IPR045340">
    <property type="entry name" value="DUF6533"/>
</dbReference>
<feature type="domain" description="DUF6533" evidence="1">
    <location>
        <begin position="43"/>
        <end position="88"/>
    </location>
</feature>
<keyword evidence="3" id="KW-1185">Reference proteome</keyword>
<dbReference type="Proteomes" id="UP000294933">
    <property type="component" value="Unassembled WGS sequence"/>
</dbReference>
<accession>A0A4Y7PVN1</accession>
<gene>
    <name evidence="2" type="ORF">BD410DRAFT_489666</name>
</gene>
<evidence type="ECO:0000313" key="3">
    <source>
        <dbReference type="Proteomes" id="UP000294933"/>
    </source>
</evidence>